<evidence type="ECO:0000313" key="3">
    <source>
        <dbReference type="Proteomes" id="UP000789405"/>
    </source>
</evidence>
<organism evidence="2 3">
    <name type="scientific">Dentiscutata erythropus</name>
    <dbReference type="NCBI Taxonomy" id="1348616"/>
    <lineage>
        <taxon>Eukaryota</taxon>
        <taxon>Fungi</taxon>
        <taxon>Fungi incertae sedis</taxon>
        <taxon>Mucoromycota</taxon>
        <taxon>Glomeromycotina</taxon>
        <taxon>Glomeromycetes</taxon>
        <taxon>Diversisporales</taxon>
        <taxon>Gigasporaceae</taxon>
        <taxon>Dentiscutata</taxon>
    </lineage>
</organism>
<feature type="region of interest" description="Disordered" evidence="1">
    <location>
        <begin position="82"/>
        <end position="101"/>
    </location>
</feature>
<evidence type="ECO:0000256" key="1">
    <source>
        <dbReference type="SAM" id="MobiDB-lite"/>
    </source>
</evidence>
<protein>
    <submittedName>
        <fullName evidence="2">733_t:CDS:1</fullName>
    </submittedName>
</protein>
<dbReference type="AlphaFoldDB" id="A0A9N9N5W4"/>
<comment type="caution">
    <text evidence="2">The sequence shown here is derived from an EMBL/GenBank/DDBJ whole genome shotgun (WGS) entry which is preliminary data.</text>
</comment>
<reference evidence="2" key="1">
    <citation type="submission" date="2021-06" db="EMBL/GenBank/DDBJ databases">
        <authorList>
            <person name="Kallberg Y."/>
            <person name="Tangrot J."/>
            <person name="Rosling A."/>
        </authorList>
    </citation>
    <scope>NUCLEOTIDE SEQUENCE</scope>
    <source>
        <strain evidence="2">MA453B</strain>
    </source>
</reference>
<evidence type="ECO:0000313" key="2">
    <source>
        <dbReference type="EMBL" id="CAG8704051.1"/>
    </source>
</evidence>
<dbReference type="Proteomes" id="UP000789405">
    <property type="component" value="Unassembled WGS sequence"/>
</dbReference>
<gene>
    <name evidence="2" type="ORF">DERYTH_LOCUS13175</name>
</gene>
<keyword evidence="3" id="KW-1185">Reference proteome</keyword>
<sequence>MLFYLGYSIVDSSVFVGIVIARDADIEVALGSCYCLDVFVNFIAWCESHCLGGSTSMNCQSFVYIFLLFQVLLTCALKRHTNNLGPEGGKPHIVGHQKENT</sequence>
<proteinExistence type="predicted"/>
<accession>A0A9N9N5W4</accession>
<name>A0A9N9N5W4_9GLOM</name>
<dbReference type="EMBL" id="CAJVPY010009042">
    <property type="protein sequence ID" value="CAG8704051.1"/>
    <property type="molecule type" value="Genomic_DNA"/>
</dbReference>